<dbReference type="RefSeq" id="WP_007047736.1">
    <property type="nucleotide sequence ID" value="NZ_GG704769.1"/>
</dbReference>
<evidence type="ECO:0000259" key="10">
    <source>
        <dbReference type="Pfam" id="PF04290"/>
    </source>
</evidence>
<accession>D1PPQ6</accession>
<evidence type="ECO:0000256" key="9">
    <source>
        <dbReference type="SAM" id="Phobius"/>
    </source>
</evidence>
<keyword evidence="6 9" id="KW-1133">Transmembrane helix</keyword>
<evidence type="ECO:0000256" key="6">
    <source>
        <dbReference type="ARBA" id="ARBA00022989"/>
    </source>
</evidence>
<dbReference type="InterPro" id="IPR007387">
    <property type="entry name" value="TRAP_DctQ"/>
</dbReference>
<evidence type="ECO:0000256" key="5">
    <source>
        <dbReference type="ARBA" id="ARBA00022692"/>
    </source>
</evidence>
<evidence type="ECO:0000313" key="11">
    <source>
        <dbReference type="EMBL" id="EFB75252.1"/>
    </source>
</evidence>
<feature type="transmembrane region" description="Helical" evidence="9">
    <location>
        <begin position="47"/>
        <end position="64"/>
    </location>
</feature>
<evidence type="ECO:0000256" key="1">
    <source>
        <dbReference type="ARBA" id="ARBA00004429"/>
    </source>
</evidence>
<proteinExistence type="inferred from homology"/>
<keyword evidence="5 9" id="KW-0812">Transmembrane</keyword>
<dbReference type="GO" id="GO:0022857">
    <property type="term" value="F:transmembrane transporter activity"/>
    <property type="evidence" value="ECO:0007669"/>
    <property type="project" value="TreeGrafter"/>
</dbReference>
<keyword evidence="7 9" id="KW-0472">Membrane</keyword>
<name>D1PPQ6_9FIRM</name>
<keyword evidence="2" id="KW-0813">Transport</keyword>
<gene>
    <name evidence="11" type="ORF">SUBVAR_06373</name>
</gene>
<dbReference type="PANTHER" id="PTHR35011:SF2">
    <property type="entry name" value="2,3-DIKETO-L-GULONATE TRAP TRANSPORTER SMALL PERMEASE PROTEIN YIAM"/>
    <property type="match status" value="1"/>
</dbReference>
<feature type="transmembrane region" description="Helical" evidence="9">
    <location>
        <begin position="12"/>
        <end position="35"/>
    </location>
</feature>
<dbReference type="STRING" id="411471.SUBVAR_06373"/>
<keyword evidence="3" id="KW-1003">Cell membrane</keyword>
<dbReference type="Pfam" id="PF04290">
    <property type="entry name" value="DctQ"/>
    <property type="match status" value="1"/>
</dbReference>
<evidence type="ECO:0000256" key="2">
    <source>
        <dbReference type="ARBA" id="ARBA00022448"/>
    </source>
</evidence>
<comment type="caution">
    <text evidence="11">The sequence shown here is derived from an EMBL/GenBank/DDBJ whole genome shotgun (WGS) entry which is preliminary data.</text>
</comment>
<dbReference type="eggNOG" id="COG3090">
    <property type="taxonomic scope" value="Bacteria"/>
</dbReference>
<reference evidence="11" key="1">
    <citation type="submission" date="2009-12" db="EMBL/GenBank/DDBJ databases">
        <authorList>
            <person name="Weinstock G."/>
            <person name="Sodergren E."/>
            <person name="Clifton S."/>
            <person name="Fulton L."/>
            <person name="Fulton B."/>
            <person name="Courtney L."/>
            <person name="Fronick C."/>
            <person name="Harrison M."/>
            <person name="Strong C."/>
            <person name="Farmer C."/>
            <person name="Delahaunty K."/>
            <person name="Markovic C."/>
            <person name="Hall O."/>
            <person name="Minx P."/>
            <person name="Tomlinson C."/>
            <person name="Mitreva M."/>
            <person name="Nelson J."/>
            <person name="Hou S."/>
            <person name="Wollam A."/>
            <person name="Pepin K.H."/>
            <person name="Johnson M."/>
            <person name="Bhonagiri V."/>
            <person name="Nash W.E."/>
            <person name="Warren W."/>
            <person name="Chinwalla A."/>
            <person name="Mardis E.R."/>
            <person name="Wilson R.K."/>
        </authorList>
    </citation>
    <scope>NUCLEOTIDE SEQUENCE [LARGE SCALE GENOMIC DNA]</scope>
    <source>
        <strain evidence="11">DSM 15176</strain>
    </source>
</reference>
<dbReference type="PANTHER" id="PTHR35011">
    <property type="entry name" value="2,3-DIKETO-L-GULONATE TRAP TRANSPORTER SMALL PERMEASE PROTEIN YIAM"/>
    <property type="match status" value="1"/>
</dbReference>
<dbReference type="AlphaFoldDB" id="D1PPQ6"/>
<evidence type="ECO:0000256" key="4">
    <source>
        <dbReference type="ARBA" id="ARBA00022519"/>
    </source>
</evidence>
<organism evidence="11 12">
    <name type="scientific">Subdoligranulum variabile DSM 15176</name>
    <dbReference type="NCBI Taxonomy" id="411471"/>
    <lineage>
        <taxon>Bacteria</taxon>
        <taxon>Bacillati</taxon>
        <taxon>Bacillota</taxon>
        <taxon>Clostridia</taxon>
        <taxon>Eubacteriales</taxon>
        <taxon>Oscillospiraceae</taxon>
        <taxon>Subdoligranulum</taxon>
    </lineage>
</organism>
<dbReference type="GO" id="GO:0015740">
    <property type="term" value="P:C4-dicarboxylate transport"/>
    <property type="evidence" value="ECO:0007669"/>
    <property type="project" value="TreeGrafter"/>
</dbReference>
<evidence type="ECO:0000256" key="7">
    <source>
        <dbReference type="ARBA" id="ARBA00023136"/>
    </source>
</evidence>
<comment type="similarity">
    <text evidence="8">Belongs to the TRAP transporter small permease family.</text>
</comment>
<dbReference type="EMBL" id="ACBY02000029">
    <property type="protein sequence ID" value="EFB75252.1"/>
    <property type="molecule type" value="Genomic_DNA"/>
</dbReference>
<dbReference type="HOGENOM" id="CLU_086356_9_0_9"/>
<sequence>MKSFLDRLFKIIDYFTGILTGGMVLFVFLNVILRIFFNSGLTWSEELSRYLFVFVTYIGAISAMRAGEHMTVDILVAKVGPRVQMVLYVISQLIIAILMAILVHGSTKMVLQNIASRTAALGISYAFLYSVGIITGVSIAILALANIAHAVTHPDEISSIVTGSVEEAEHAARPEENKGGNEQ</sequence>
<feature type="transmembrane region" description="Helical" evidence="9">
    <location>
        <begin position="85"/>
        <end position="103"/>
    </location>
</feature>
<feature type="domain" description="Tripartite ATP-independent periplasmic transporters DctQ component" evidence="10">
    <location>
        <begin position="23"/>
        <end position="151"/>
    </location>
</feature>
<evidence type="ECO:0000256" key="3">
    <source>
        <dbReference type="ARBA" id="ARBA00022475"/>
    </source>
</evidence>
<comment type="subcellular location">
    <subcellularLocation>
        <location evidence="1">Cell inner membrane</location>
        <topology evidence="1">Multi-pass membrane protein</topology>
    </subcellularLocation>
</comment>
<evidence type="ECO:0000313" key="12">
    <source>
        <dbReference type="Proteomes" id="UP000003438"/>
    </source>
</evidence>
<dbReference type="OrthoDB" id="9814265at2"/>
<evidence type="ECO:0000256" key="8">
    <source>
        <dbReference type="ARBA" id="ARBA00038436"/>
    </source>
</evidence>
<feature type="transmembrane region" description="Helical" evidence="9">
    <location>
        <begin position="123"/>
        <end position="145"/>
    </location>
</feature>
<protein>
    <submittedName>
        <fullName evidence="11">TRAP transporter, DctQ-like membrane protein</fullName>
    </submittedName>
</protein>
<dbReference type="GO" id="GO:0005886">
    <property type="term" value="C:plasma membrane"/>
    <property type="evidence" value="ECO:0007669"/>
    <property type="project" value="UniProtKB-SubCell"/>
</dbReference>
<keyword evidence="4" id="KW-0997">Cell inner membrane</keyword>
<dbReference type="Proteomes" id="UP000003438">
    <property type="component" value="Unassembled WGS sequence"/>
</dbReference>
<dbReference type="InterPro" id="IPR055348">
    <property type="entry name" value="DctQ"/>
</dbReference>
<keyword evidence="12" id="KW-1185">Reference proteome</keyword>